<organism evidence="1 2">
    <name type="scientific">Mycolicibacterium aichiense</name>
    <dbReference type="NCBI Taxonomy" id="1799"/>
    <lineage>
        <taxon>Bacteria</taxon>
        <taxon>Bacillati</taxon>
        <taxon>Actinomycetota</taxon>
        <taxon>Actinomycetes</taxon>
        <taxon>Mycobacteriales</taxon>
        <taxon>Mycobacteriaceae</taxon>
        <taxon>Mycolicibacterium</taxon>
    </lineage>
</organism>
<keyword evidence="2" id="KW-1185">Reference proteome</keyword>
<evidence type="ECO:0000313" key="2">
    <source>
        <dbReference type="Proteomes" id="UP000467327"/>
    </source>
</evidence>
<sequence>MTAPTWTAVFASTKDQAEGLAESLGLVDYVAYGVDKGSSQFEGARAGRTLIESGTQVPIDLAELIYATTVVLYGGRVLWVSAKDLGLEGWLLP</sequence>
<dbReference type="Proteomes" id="UP000467327">
    <property type="component" value="Chromosome"/>
</dbReference>
<reference evidence="1 2" key="1">
    <citation type="journal article" date="2019" name="Emerg. Microbes Infect.">
        <title>Comprehensive subspecies identification of 175 nontuberculous mycobacteria species based on 7547 genomic profiles.</title>
        <authorList>
            <person name="Matsumoto Y."/>
            <person name="Kinjo T."/>
            <person name="Motooka D."/>
            <person name="Nabeya D."/>
            <person name="Jung N."/>
            <person name="Uechi K."/>
            <person name="Horii T."/>
            <person name="Iida T."/>
            <person name="Fujita J."/>
            <person name="Nakamura S."/>
        </authorList>
    </citation>
    <scope>NUCLEOTIDE SEQUENCE [LARGE SCALE GENOMIC DNA]</scope>
    <source>
        <strain evidence="1 2">JCM 6376</strain>
    </source>
</reference>
<evidence type="ECO:0000313" key="1">
    <source>
        <dbReference type="EMBL" id="BBX09436.1"/>
    </source>
</evidence>
<gene>
    <name evidence="1" type="ORF">MAIC_42390</name>
</gene>
<dbReference type="KEGG" id="maic:MAIC_42390"/>
<name>A0A378VCZ4_9MYCO</name>
<dbReference type="RefSeq" id="WP_115321697.1">
    <property type="nucleotide sequence ID" value="NZ_AP022561.1"/>
</dbReference>
<dbReference type="EMBL" id="AP022561">
    <property type="protein sequence ID" value="BBX09436.1"/>
    <property type="molecule type" value="Genomic_DNA"/>
</dbReference>
<dbReference type="AlphaFoldDB" id="A0A378VCZ4"/>
<protein>
    <submittedName>
        <fullName evidence="1">Uncharacterized protein</fullName>
    </submittedName>
</protein>
<accession>A0A378VCZ4</accession>
<proteinExistence type="predicted"/>